<dbReference type="InterPro" id="IPR000045">
    <property type="entry name" value="Prepilin_IV_endopep_pep"/>
</dbReference>
<comment type="similarity">
    <text evidence="1">Belongs to the peptidase A24 family.</text>
</comment>
<evidence type="ECO:0000256" key="2">
    <source>
        <dbReference type="SAM" id="Phobius"/>
    </source>
</evidence>
<sequence>SIYYPICYFYFVTFKKQPLKLLPAIFFGTILILISFIDIKHQIIPNKIIIPSIIIGLIIQNLLFPNNWKEWIIFSGGVGLLFLLVSLVYPEGMGMGDVKLATFLGILLGKKVVVAIAIGFIMVGLFSIFLLIFKIKKIKDEIPFAPFLAIGAILAYFI</sequence>
<dbReference type="EMBL" id="BARU01001503">
    <property type="protein sequence ID" value="GAH31233.1"/>
    <property type="molecule type" value="Genomic_DNA"/>
</dbReference>
<organism evidence="4">
    <name type="scientific">marine sediment metagenome</name>
    <dbReference type="NCBI Taxonomy" id="412755"/>
    <lineage>
        <taxon>unclassified sequences</taxon>
        <taxon>metagenomes</taxon>
        <taxon>ecological metagenomes</taxon>
    </lineage>
</organism>
<feature type="domain" description="Prepilin type IV endopeptidase peptidase" evidence="3">
    <location>
        <begin position="25"/>
        <end position="128"/>
    </location>
</feature>
<keyword evidence="2" id="KW-0472">Membrane</keyword>
<evidence type="ECO:0000259" key="3">
    <source>
        <dbReference type="Pfam" id="PF01478"/>
    </source>
</evidence>
<evidence type="ECO:0000313" key="4">
    <source>
        <dbReference type="EMBL" id="GAH31233.1"/>
    </source>
</evidence>
<keyword evidence="2" id="KW-0812">Transmembrane</keyword>
<dbReference type="InterPro" id="IPR050882">
    <property type="entry name" value="Prepilin_peptidase/N-MTase"/>
</dbReference>
<feature type="non-terminal residue" evidence="4">
    <location>
        <position position="1"/>
    </location>
</feature>
<dbReference type="GO" id="GO:0006465">
    <property type="term" value="P:signal peptide processing"/>
    <property type="evidence" value="ECO:0007669"/>
    <property type="project" value="TreeGrafter"/>
</dbReference>
<dbReference type="AlphaFoldDB" id="X1GDW2"/>
<feature type="transmembrane region" description="Helical" evidence="2">
    <location>
        <begin position="43"/>
        <end position="64"/>
    </location>
</feature>
<proteinExistence type="inferred from homology"/>
<accession>X1GDW2</accession>
<reference evidence="4" key="1">
    <citation type="journal article" date="2014" name="Front. Microbiol.">
        <title>High frequency of phylogenetically diverse reductive dehalogenase-homologous genes in deep subseafloor sedimentary metagenomes.</title>
        <authorList>
            <person name="Kawai M."/>
            <person name="Futagami T."/>
            <person name="Toyoda A."/>
            <person name="Takaki Y."/>
            <person name="Nishi S."/>
            <person name="Hori S."/>
            <person name="Arai W."/>
            <person name="Tsubouchi T."/>
            <person name="Morono Y."/>
            <person name="Uchiyama I."/>
            <person name="Ito T."/>
            <person name="Fujiyama A."/>
            <person name="Inagaki F."/>
            <person name="Takami H."/>
        </authorList>
    </citation>
    <scope>NUCLEOTIDE SEQUENCE</scope>
    <source>
        <strain evidence="4">Expedition CK06-06</strain>
    </source>
</reference>
<evidence type="ECO:0000256" key="1">
    <source>
        <dbReference type="ARBA" id="ARBA00005801"/>
    </source>
</evidence>
<dbReference type="PANTHER" id="PTHR30487:SF0">
    <property type="entry name" value="PREPILIN LEADER PEPTIDASE_N-METHYLTRANSFERASE-RELATED"/>
    <property type="match status" value="1"/>
</dbReference>
<dbReference type="GO" id="GO:0004190">
    <property type="term" value="F:aspartic-type endopeptidase activity"/>
    <property type="evidence" value="ECO:0007669"/>
    <property type="project" value="InterPro"/>
</dbReference>
<dbReference type="PANTHER" id="PTHR30487">
    <property type="entry name" value="TYPE 4 PREPILIN-LIKE PROTEINS LEADER PEPTIDE-PROCESSING ENZYME"/>
    <property type="match status" value="1"/>
</dbReference>
<dbReference type="Pfam" id="PF01478">
    <property type="entry name" value="Peptidase_A24"/>
    <property type="match status" value="1"/>
</dbReference>
<feature type="transmembrane region" description="Helical" evidence="2">
    <location>
        <begin position="71"/>
        <end position="89"/>
    </location>
</feature>
<dbReference type="Gene3D" id="1.20.120.1220">
    <property type="match status" value="1"/>
</dbReference>
<gene>
    <name evidence="4" type="ORF">S03H2_03921</name>
</gene>
<dbReference type="GO" id="GO:0005886">
    <property type="term" value="C:plasma membrane"/>
    <property type="evidence" value="ECO:0007669"/>
    <property type="project" value="TreeGrafter"/>
</dbReference>
<keyword evidence="2" id="KW-1133">Transmembrane helix</keyword>
<name>X1GDW2_9ZZZZ</name>
<protein>
    <recommendedName>
        <fullName evidence="3">Prepilin type IV endopeptidase peptidase domain-containing protein</fullName>
    </recommendedName>
</protein>
<feature type="transmembrane region" description="Helical" evidence="2">
    <location>
        <begin position="112"/>
        <end position="133"/>
    </location>
</feature>
<comment type="caution">
    <text evidence="4">The sequence shown here is derived from an EMBL/GenBank/DDBJ whole genome shotgun (WGS) entry which is preliminary data.</text>
</comment>
<feature type="transmembrane region" description="Helical" evidence="2">
    <location>
        <begin position="21"/>
        <end position="37"/>
    </location>
</feature>